<dbReference type="OrthoDB" id="5088978at2759"/>
<dbReference type="AlphaFoldDB" id="A0A8H4XKX6"/>
<dbReference type="EMBL" id="JABEYC010000386">
    <property type="protein sequence ID" value="KAF4978217.1"/>
    <property type="molecule type" value="Genomic_DNA"/>
</dbReference>
<keyword evidence="2" id="KW-0732">Signal</keyword>
<feature type="region of interest" description="Disordered" evidence="1">
    <location>
        <begin position="254"/>
        <end position="279"/>
    </location>
</feature>
<sequence length="607" mass="63608">MKYSYSFVGLLTVALSSSAAADDCSDACSSQHDSCLGAPDANRASCASDYASCLGYNPYVDTGFVAPTACSHTTDLPTGTRAADVCIQVCDDNHSACMTGAGAVLTVCDVEHTSCRSVCSGTITTTTMPIHTGDGDACVQACSSKHDDCLAAPDANHASCSANYAECLGYNPYENDVFAAPTACSHTPTAPVTHQTDSPEACCQICTTYHKECCGLEGAVIADCDSQYTVCLGYNPFEVVPWTEPSACAHGVPMPKPPKHHSSGSYSSSSSSSSSSSKNHTAEECCVSCTTRHKECCAADGAIISNCDTEYTVCLGYSPFDITPWVEPTVCKGDHYTTDSHTNTDNHGKTDFHGTAEECCVSCTHEYTVCCDAPGSVIETCKTVYVDCLGYNPFDVIPWVEPTACKGGDFIISGPPTMNGDNTKTHTTGKTVTAEECCLSCTQEYTICCDAPEAVLETCKTSYSGCLGYNPFGITPWAEPTVCKGGDYIISAPLTQTGGNHGKTGDETKTHSPGKTGEAEDCCAACTKAYDVCCSAADAVITTCEADYSSCLGYNPFEAITWVEPTVCVYDGYTGDHYGEDVVLVSGGECLQPALVLLAIGAIALLC</sequence>
<feature type="signal peptide" evidence="2">
    <location>
        <begin position="1"/>
        <end position="21"/>
    </location>
</feature>
<dbReference type="Proteomes" id="UP000635477">
    <property type="component" value="Unassembled WGS sequence"/>
</dbReference>
<dbReference type="PANTHER" id="PTHR39602:SF2">
    <property type="entry name" value="ACW-9"/>
    <property type="match status" value="1"/>
</dbReference>
<comment type="caution">
    <text evidence="3">The sequence shown here is derived from an EMBL/GenBank/DDBJ whole genome shotgun (WGS) entry which is preliminary data.</text>
</comment>
<keyword evidence="4" id="KW-1185">Reference proteome</keyword>
<evidence type="ECO:0000256" key="1">
    <source>
        <dbReference type="SAM" id="MobiDB-lite"/>
    </source>
</evidence>
<accession>A0A8H4XKX6</accession>
<reference evidence="3" key="2">
    <citation type="submission" date="2020-05" db="EMBL/GenBank/DDBJ databases">
        <authorList>
            <person name="Kim H.-S."/>
            <person name="Proctor R.H."/>
            <person name="Brown D.W."/>
        </authorList>
    </citation>
    <scope>NUCLEOTIDE SEQUENCE</scope>
    <source>
        <strain evidence="3">NRRL 22465</strain>
    </source>
</reference>
<feature type="compositionally biased region" description="Low complexity" evidence="1">
    <location>
        <begin position="263"/>
        <end position="277"/>
    </location>
</feature>
<evidence type="ECO:0000313" key="3">
    <source>
        <dbReference type="EMBL" id="KAF4978217.1"/>
    </source>
</evidence>
<protein>
    <submittedName>
        <fullName evidence="3">Uncharacterized protein</fullName>
    </submittedName>
</protein>
<feature type="chain" id="PRO_5034424248" evidence="2">
    <location>
        <begin position="22"/>
        <end position="607"/>
    </location>
</feature>
<gene>
    <name evidence="3" type="ORF">FZEAL_5378</name>
</gene>
<evidence type="ECO:0000256" key="2">
    <source>
        <dbReference type="SAM" id="SignalP"/>
    </source>
</evidence>
<evidence type="ECO:0000313" key="4">
    <source>
        <dbReference type="Proteomes" id="UP000635477"/>
    </source>
</evidence>
<proteinExistence type="predicted"/>
<name>A0A8H4XKX6_9HYPO</name>
<reference evidence="3" key="1">
    <citation type="journal article" date="2020" name="BMC Genomics">
        <title>Correction to: Identification and distribution of gene clusters required for synthesis of sphingolipid metabolism inhibitors in diverse species of the filamentous fungus Fusarium.</title>
        <authorList>
            <person name="Kim H.S."/>
            <person name="Lohmar J.M."/>
            <person name="Busman M."/>
            <person name="Brown D.W."/>
            <person name="Naumann T.A."/>
            <person name="Divon H.H."/>
            <person name="Lysoe E."/>
            <person name="Uhlig S."/>
            <person name="Proctor R.H."/>
        </authorList>
    </citation>
    <scope>NUCLEOTIDE SEQUENCE</scope>
    <source>
        <strain evidence="3">NRRL 22465</strain>
    </source>
</reference>
<organism evidence="3 4">
    <name type="scientific">Fusarium zealandicum</name>
    <dbReference type="NCBI Taxonomy" id="1053134"/>
    <lineage>
        <taxon>Eukaryota</taxon>
        <taxon>Fungi</taxon>
        <taxon>Dikarya</taxon>
        <taxon>Ascomycota</taxon>
        <taxon>Pezizomycotina</taxon>
        <taxon>Sordariomycetes</taxon>
        <taxon>Hypocreomycetidae</taxon>
        <taxon>Hypocreales</taxon>
        <taxon>Nectriaceae</taxon>
        <taxon>Fusarium</taxon>
        <taxon>Fusarium staphyleae species complex</taxon>
    </lineage>
</organism>
<dbReference type="PANTHER" id="PTHR39602">
    <property type="entry name" value="ACW-9"/>
    <property type="match status" value="1"/>
</dbReference>